<keyword evidence="1" id="KW-0472">Membrane</keyword>
<evidence type="ECO:0000313" key="2">
    <source>
        <dbReference type="EMBL" id="MBB4096742.1"/>
    </source>
</evidence>
<sequence>MAYREKTAWLTLLCMVVAYGIYFPMMALRETPPTLFDILWNFGIIAGTQAVAVIIGYVVLALLAGPEGRRADERDRAIARRGASAGYYTLMAGTILVGVAMPFTEPAPRIVNSALLAIVIAETVNQVLVLLSYRRGWHG</sequence>
<feature type="transmembrane region" description="Helical" evidence="1">
    <location>
        <begin position="110"/>
        <end position="133"/>
    </location>
</feature>
<keyword evidence="1" id="KW-0812">Transmembrane</keyword>
<organism evidence="2 3">
    <name type="scientific">Sphingomonas kyeonggiensis</name>
    <dbReference type="NCBI Taxonomy" id="1268553"/>
    <lineage>
        <taxon>Bacteria</taxon>
        <taxon>Pseudomonadati</taxon>
        <taxon>Pseudomonadota</taxon>
        <taxon>Alphaproteobacteria</taxon>
        <taxon>Sphingomonadales</taxon>
        <taxon>Sphingomonadaceae</taxon>
        <taxon>Sphingomonas</taxon>
    </lineage>
</organism>
<feature type="transmembrane region" description="Helical" evidence="1">
    <location>
        <begin position="85"/>
        <end position="104"/>
    </location>
</feature>
<gene>
    <name evidence="2" type="ORF">GGR46_000275</name>
</gene>
<accession>A0A7W6NUU9</accession>
<evidence type="ECO:0008006" key="4">
    <source>
        <dbReference type="Google" id="ProtNLM"/>
    </source>
</evidence>
<dbReference type="EMBL" id="JACIEH010000001">
    <property type="protein sequence ID" value="MBB4096742.1"/>
    <property type="molecule type" value="Genomic_DNA"/>
</dbReference>
<proteinExistence type="predicted"/>
<keyword evidence="3" id="KW-1185">Reference proteome</keyword>
<feature type="transmembrane region" description="Helical" evidence="1">
    <location>
        <begin position="7"/>
        <end position="26"/>
    </location>
</feature>
<feature type="transmembrane region" description="Helical" evidence="1">
    <location>
        <begin position="38"/>
        <end position="64"/>
    </location>
</feature>
<dbReference type="RefSeq" id="WP_183993851.1">
    <property type="nucleotide sequence ID" value="NZ_JACIEH010000001.1"/>
</dbReference>
<dbReference type="Proteomes" id="UP000557392">
    <property type="component" value="Unassembled WGS sequence"/>
</dbReference>
<reference evidence="2 3" key="1">
    <citation type="submission" date="2020-08" db="EMBL/GenBank/DDBJ databases">
        <title>Genomic Encyclopedia of Type Strains, Phase IV (KMG-IV): sequencing the most valuable type-strain genomes for metagenomic binning, comparative biology and taxonomic classification.</title>
        <authorList>
            <person name="Goeker M."/>
        </authorList>
    </citation>
    <scope>NUCLEOTIDE SEQUENCE [LARGE SCALE GENOMIC DNA]</scope>
    <source>
        <strain evidence="2 3">DSM 101806</strain>
    </source>
</reference>
<protein>
    <recommendedName>
        <fullName evidence="4">DUF2178 domain-containing protein</fullName>
    </recommendedName>
</protein>
<evidence type="ECO:0000313" key="3">
    <source>
        <dbReference type="Proteomes" id="UP000557392"/>
    </source>
</evidence>
<evidence type="ECO:0000256" key="1">
    <source>
        <dbReference type="SAM" id="Phobius"/>
    </source>
</evidence>
<dbReference type="AlphaFoldDB" id="A0A7W6NUU9"/>
<comment type="caution">
    <text evidence="2">The sequence shown here is derived from an EMBL/GenBank/DDBJ whole genome shotgun (WGS) entry which is preliminary data.</text>
</comment>
<name>A0A7W6NUU9_9SPHN</name>
<keyword evidence="1" id="KW-1133">Transmembrane helix</keyword>